<keyword evidence="2" id="KW-0597">Phosphoprotein</keyword>
<dbReference type="SMART" id="SM00421">
    <property type="entry name" value="HTH_LUXR"/>
    <property type="match status" value="1"/>
</dbReference>
<evidence type="ECO:0000313" key="5">
    <source>
        <dbReference type="EMBL" id="KJF41882.1"/>
    </source>
</evidence>
<dbReference type="GO" id="GO:0003677">
    <property type="term" value="F:DNA binding"/>
    <property type="evidence" value="ECO:0007669"/>
    <property type="project" value="UniProtKB-KW"/>
</dbReference>
<dbReference type="CDD" id="cd06170">
    <property type="entry name" value="LuxR_C_like"/>
    <property type="match status" value="1"/>
</dbReference>
<accession>A0A0D8J4Q0</accession>
<reference evidence="5 6" key="1">
    <citation type="submission" date="2014-09" db="EMBL/GenBank/DDBJ databases">
        <title>Draft Genome Sequence of Draconibacterium sp. JN14CK-3.</title>
        <authorList>
            <person name="Dong C."/>
            <person name="Lai Q."/>
            <person name="Shao Z."/>
        </authorList>
    </citation>
    <scope>NUCLEOTIDE SEQUENCE [LARGE SCALE GENOMIC DNA]</scope>
    <source>
        <strain evidence="5 6">JN14CK-3</strain>
    </source>
</reference>
<dbReference type="InterPro" id="IPR016032">
    <property type="entry name" value="Sig_transdc_resp-reg_C-effctor"/>
</dbReference>
<feature type="domain" description="Response regulatory" evidence="4">
    <location>
        <begin position="3"/>
        <end position="119"/>
    </location>
</feature>
<dbReference type="SUPFAM" id="SSF52172">
    <property type="entry name" value="CheY-like"/>
    <property type="match status" value="1"/>
</dbReference>
<sequence length="213" mass="24110">MCKIAILEQFNLFGSGIKSILEDANQLDVVIQADSIDKLIAGKGMEKPDVVIFDIIHDDNSGMKVLKQISRSFSGVPVLLIVSNNYADCFEEYIRLGVKGFVFQNSSGKELVKAIKKLKEGEEYFASKVWDIFRSTIRARKASRINKQSNKLTEREVTVLKLFTKGMSYKEIGVNLNISPRTVETHKRNILAKLKIRTTADMIKYAYRNNILA</sequence>
<comment type="caution">
    <text evidence="5">The sequence shown here is derived from an EMBL/GenBank/DDBJ whole genome shotgun (WGS) entry which is preliminary data.</text>
</comment>
<dbReference type="PRINTS" id="PR00038">
    <property type="entry name" value="HTHLUXR"/>
</dbReference>
<dbReference type="RefSeq" id="WP_045033549.1">
    <property type="nucleotide sequence ID" value="NZ_JRHC01000008.1"/>
</dbReference>
<dbReference type="PANTHER" id="PTHR45566:SF2">
    <property type="entry name" value="NARL SUBFAMILY"/>
    <property type="match status" value="1"/>
</dbReference>
<dbReference type="SUPFAM" id="SSF46894">
    <property type="entry name" value="C-terminal effector domain of the bipartite response regulators"/>
    <property type="match status" value="1"/>
</dbReference>
<feature type="domain" description="HTH luxR-type" evidence="3">
    <location>
        <begin position="145"/>
        <end position="210"/>
    </location>
</feature>
<dbReference type="Pfam" id="PF00196">
    <property type="entry name" value="GerE"/>
    <property type="match status" value="1"/>
</dbReference>
<dbReference type="GO" id="GO:0006355">
    <property type="term" value="P:regulation of DNA-templated transcription"/>
    <property type="evidence" value="ECO:0007669"/>
    <property type="project" value="InterPro"/>
</dbReference>
<dbReference type="InterPro" id="IPR051015">
    <property type="entry name" value="EvgA-like"/>
</dbReference>
<dbReference type="STRING" id="1544798.LH29_23415"/>
<dbReference type="OrthoDB" id="1050047at2"/>
<evidence type="ECO:0000256" key="1">
    <source>
        <dbReference type="ARBA" id="ARBA00023125"/>
    </source>
</evidence>
<evidence type="ECO:0000313" key="6">
    <source>
        <dbReference type="Proteomes" id="UP000032544"/>
    </source>
</evidence>
<dbReference type="PANTHER" id="PTHR45566">
    <property type="entry name" value="HTH-TYPE TRANSCRIPTIONAL REGULATOR YHJB-RELATED"/>
    <property type="match status" value="1"/>
</dbReference>
<dbReference type="EMBL" id="JRHC01000008">
    <property type="protein sequence ID" value="KJF41882.1"/>
    <property type="molecule type" value="Genomic_DNA"/>
</dbReference>
<evidence type="ECO:0000259" key="4">
    <source>
        <dbReference type="PROSITE" id="PS50110"/>
    </source>
</evidence>
<dbReference type="GO" id="GO:0000160">
    <property type="term" value="P:phosphorelay signal transduction system"/>
    <property type="evidence" value="ECO:0007669"/>
    <property type="project" value="InterPro"/>
</dbReference>
<name>A0A0D8J4Q0_9BACT</name>
<proteinExistence type="predicted"/>
<evidence type="ECO:0008006" key="7">
    <source>
        <dbReference type="Google" id="ProtNLM"/>
    </source>
</evidence>
<evidence type="ECO:0000256" key="2">
    <source>
        <dbReference type="PROSITE-ProRule" id="PRU00169"/>
    </source>
</evidence>
<dbReference type="PROSITE" id="PS50110">
    <property type="entry name" value="RESPONSE_REGULATORY"/>
    <property type="match status" value="1"/>
</dbReference>
<organism evidence="5 6">
    <name type="scientific">Draconibacterium sediminis</name>
    <dbReference type="NCBI Taxonomy" id="1544798"/>
    <lineage>
        <taxon>Bacteria</taxon>
        <taxon>Pseudomonadati</taxon>
        <taxon>Bacteroidota</taxon>
        <taxon>Bacteroidia</taxon>
        <taxon>Marinilabiliales</taxon>
        <taxon>Prolixibacteraceae</taxon>
        <taxon>Draconibacterium</taxon>
    </lineage>
</organism>
<evidence type="ECO:0000259" key="3">
    <source>
        <dbReference type="PROSITE" id="PS50043"/>
    </source>
</evidence>
<dbReference type="AlphaFoldDB" id="A0A0D8J4Q0"/>
<dbReference type="InterPro" id="IPR011006">
    <property type="entry name" value="CheY-like_superfamily"/>
</dbReference>
<keyword evidence="6" id="KW-1185">Reference proteome</keyword>
<dbReference type="Proteomes" id="UP000032544">
    <property type="component" value="Unassembled WGS sequence"/>
</dbReference>
<dbReference type="PROSITE" id="PS50043">
    <property type="entry name" value="HTH_LUXR_2"/>
    <property type="match status" value="1"/>
</dbReference>
<dbReference type="Pfam" id="PF00072">
    <property type="entry name" value="Response_reg"/>
    <property type="match status" value="1"/>
</dbReference>
<dbReference type="Gene3D" id="3.40.50.2300">
    <property type="match status" value="1"/>
</dbReference>
<dbReference type="InterPro" id="IPR000792">
    <property type="entry name" value="Tscrpt_reg_LuxR_C"/>
</dbReference>
<dbReference type="InterPro" id="IPR001789">
    <property type="entry name" value="Sig_transdc_resp-reg_receiver"/>
</dbReference>
<feature type="modified residue" description="4-aspartylphosphate" evidence="2">
    <location>
        <position position="54"/>
    </location>
</feature>
<gene>
    <name evidence="5" type="ORF">LH29_23415</name>
</gene>
<keyword evidence="1" id="KW-0238">DNA-binding</keyword>
<dbReference type="PROSITE" id="PS00622">
    <property type="entry name" value="HTH_LUXR_1"/>
    <property type="match status" value="1"/>
</dbReference>
<protein>
    <recommendedName>
        <fullName evidence="7">LuxR family transcriptional regulator</fullName>
    </recommendedName>
</protein>